<dbReference type="RefSeq" id="WP_397614915.1">
    <property type="nucleotide sequence ID" value="NZ_JBIRRB010000020.1"/>
</dbReference>
<comment type="caution">
    <text evidence="3">The sequence shown here is derived from an EMBL/GenBank/DDBJ whole genome shotgun (WGS) entry which is preliminary data.</text>
</comment>
<feature type="region of interest" description="Disordered" evidence="1">
    <location>
        <begin position="44"/>
        <end position="67"/>
    </location>
</feature>
<dbReference type="Pfam" id="PF24623">
    <property type="entry name" value="Phage_zn_bind_8"/>
    <property type="match status" value="1"/>
</dbReference>
<sequence length="202" mass="22502">MQQEPWGRWRQQFRSGEAVRLVNSWYRRVECPACNVAAGRACRTPSGYPTDHHRARRDTAGPPPYKEWTKRGLIPEIRRIPAPDLLDASRAAQNEFGIDQPIGDAVAIVRQVLADQLGIALNDETTLDRLDAAVRALALARGPEGSADVITVLASQLVGMLTPSLARADGDPDVVFAMLIRAQVDRIRRQQRAEQHLRPRET</sequence>
<dbReference type="EMBL" id="JBIRRB010000020">
    <property type="protein sequence ID" value="MFI0915329.1"/>
    <property type="molecule type" value="Genomic_DNA"/>
</dbReference>
<gene>
    <name evidence="3" type="ORF">ACH4TF_33590</name>
</gene>
<protein>
    <recommendedName>
        <fullName evidence="2">DNA-binding phage zinc finger domain-containing protein</fullName>
    </recommendedName>
</protein>
<reference evidence="3 4" key="1">
    <citation type="submission" date="2024-10" db="EMBL/GenBank/DDBJ databases">
        <title>The Natural Products Discovery Center: Release of the First 8490 Sequenced Strains for Exploring Actinobacteria Biosynthetic Diversity.</title>
        <authorList>
            <person name="Kalkreuter E."/>
            <person name="Kautsar S.A."/>
            <person name="Yang D."/>
            <person name="Bader C.D."/>
            <person name="Teijaro C.N."/>
            <person name="Fluegel L."/>
            <person name="Davis C.M."/>
            <person name="Simpson J.R."/>
            <person name="Lauterbach L."/>
            <person name="Steele A.D."/>
            <person name="Gui C."/>
            <person name="Meng S."/>
            <person name="Li G."/>
            <person name="Viehrig K."/>
            <person name="Ye F."/>
            <person name="Su P."/>
            <person name="Kiefer A.F."/>
            <person name="Nichols A."/>
            <person name="Cepeda A.J."/>
            <person name="Yan W."/>
            <person name="Fan B."/>
            <person name="Jiang Y."/>
            <person name="Adhikari A."/>
            <person name="Zheng C.-J."/>
            <person name="Schuster L."/>
            <person name="Cowan T.M."/>
            <person name="Smanski M.J."/>
            <person name="Chevrette M.G."/>
            <person name="De Carvalho L.P.S."/>
            <person name="Shen B."/>
        </authorList>
    </citation>
    <scope>NUCLEOTIDE SEQUENCE [LARGE SCALE GENOMIC DNA]</scope>
    <source>
        <strain evidence="3 4">NPDC020979</strain>
    </source>
</reference>
<accession>A0ABW7TCP9</accession>
<evidence type="ECO:0000313" key="4">
    <source>
        <dbReference type="Proteomes" id="UP001611162"/>
    </source>
</evidence>
<keyword evidence="4" id="KW-1185">Reference proteome</keyword>
<evidence type="ECO:0000313" key="3">
    <source>
        <dbReference type="EMBL" id="MFI0915329.1"/>
    </source>
</evidence>
<dbReference type="Proteomes" id="UP001611162">
    <property type="component" value="Unassembled WGS sequence"/>
</dbReference>
<organism evidence="3 4">
    <name type="scientific">Streptomyces abikoensis</name>
    <dbReference type="NCBI Taxonomy" id="97398"/>
    <lineage>
        <taxon>Bacteria</taxon>
        <taxon>Bacillati</taxon>
        <taxon>Actinomycetota</taxon>
        <taxon>Actinomycetes</taxon>
        <taxon>Kitasatosporales</taxon>
        <taxon>Streptomycetaceae</taxon>
        <taxon>Streptomyces</taxon>
    </lineage>
</organism>
<evidence type="ECO:0000256" key="1">
    <source>
        <dbReference type="SAM" id="MobiDB-lite"/>
    </source>
</evidence>
<evidence type="ECO:0000259" key="2">
    <source>
        <dbReference type="Pfam" id="PF24623"/>
    </source>
</evidence>
<name>A0ABW7TCP9_9ACTN</name>
<proteinExistence type="predicted"/>
<dbReference type="InterPro" id="IPR056911">
    <property type="entry name" value="Phage_Znf_bind_put"/>
</dbReference>
<feature type="domain" description="DNA-binding phage zinc finger" evidence="2">
    <location>
        <begin position="25"/>
        <end position="68"/>
    </location>
</feature>